<keyword evidence="10" id="KW-0963">Cytoplasm</keyword>
<evidence type="ECO:0000313" key="13">
    <source>
        <dbReference type="EMBL" id="OGF14615.1"/>
    </source>
</evidence>
<evidence type="ECO:0000256" key="10">
    <source>
        <dbReference type="HAMAP-Rule" id="MF_00278"/>
    </source>
</evidence>
<evidence type="ECO:0000256" key="5">
    <source>
        <dbReference type="ARBA" id="ARBA00022962"/>
    </source>
</evidence>
<sequence>MRIVIIDYKMGNIASVSKAFASIGVPAVVSGEPKDIERATHLVLPGVGAFGDGMENLRKQGLIPLLRRKVLEDKTPFFGICLGMQLLAQTGTEFGEYEGLGWVRGSVIKLRGDKNLRLPHIGWNNISVNHQDVLFRNIVDDNFYFVHSYHIDCADAAVVSAMCTYGQTFAAALHQGNIFATQFHPEKSQAGGLRVLRNFLEQK</sequence>
<dbReference type="GO" id="GO:0004359">
    <property type="term" value="F:glutaminase activity"/>
    <property type="evidence" value="ECO:0007669"/>
    <property type="project" value="UniProtKB-EC"/>
</dbReference>
<evidence type="ECO:0000256" key="7">
    <source>
        <dbReference type="ARBA" id="ARBA00023239"/>
    </source>
</evidence>
<dbReference type="EC" id="3.5.1.2" evidence="10"/>
<evidence type="ECO:0000256" key="11">
    <source>
        <dbReference type="PIRSR" id="PIRSR000495-1"/>
    </source>
</evidence>
<dbReference type="HAMAP" id="MF_00278">
    <property type="entry name" value="HisH"/>
    <property type="match status" value="1"/>
</dbReference>
<name>A0A1F5RJP2_9BACT</name>
<keyword evidence="5 10" id="KW-0315">Glutamine amidotransferase</keyword>
<dbReference type="EC" id="4.3.2.10" evidence="10"/>
<feature type="domain" description="Glutamine amidotransferase" evidence="12">
    <location>
        <begin position="4"/>
        <end position="201"/>
    </location>
</feature>
<dbReference type="Pfam" id="PF00117">
    <property type="entry name" value="GATase"/>
    <property type="match status" value="1"/>
</dbReference>
<dbReference type="AlphaFoldDB" id="A0A1F5RJP2"/>
<evidence type="ECO:0000256" key="4">
    <source>
        <dbReference type="ARBA" id="ARBA00022801"/>
    </source>
</evidence>
<evidence type="ECO:0000256" key="9">
    <source>
        <dbReference type="ARBA" id="ARBA00049534"/>
    </source>
</evidence>
<organism evidence="13 14">
    <name type="scientific">Candidatus Falkowbacteria bacterium RIFCSPHIGHO2_02_FULL_45_15</name>
    <dbReference type="NCBI Taxonomy" id="1797987"/>
    <lineage>
        <taxon>Bacteria</taxon>
        <taxon>Candidatus Falkowiibacteriota</taxon>
    </lineage>
</organism>
<comment type="catalytic activity">
    <reaction evidence="9 10">
        <text>L-glutamine + H2O = L-glutamate + NH4(+)</text>
        <dbReference type="Rhea" id="RHEA:15889"/>
        <dbReference type="ChEBI" id="CHEBI:15377"/>
        <dbReference type="ChEBI" id="CHEBI:28938"/>
        <dbReference type="ChEBI" id="CHEBI:29985"/>
        <dbReference type="ChEBI" id="CHEBI:58359"/>
        <dbReference type="EC" id="3.5.1.2"/>
    </reaction>
</comment>
<evidence type="ECO:0000256" key="3">
    <source>
        <dbReference type="ARBA" id="ARBA00022605"/>
    </source>
</evidence>
<evidence type="ECO:0000256" key="6">
    <source>
        <dbReference type="ARBA" id="ARBA00023102"/>
    </source>
</evidence>
<protein>
    <recommendedName>
        <fullName evidence="10">Imidazole glycerol phosphate synthase subunit HisH</fullName>
        <ecNumber evidence="10">4.3.2.10</ecNumber>
    </recommendedName>
    <alternativeName>
        <fullName evidence="10">IGP synthase glutaminase subunit</fullName>
        <ecNumber evidence="10">3.5.1.2</ecNumber>
    </alternativeName>
    <alternativeName>
        <fullName evidence="10">IGP synthase subunit HisH</fullName>
    </alternativeName>
    <alternativeName>
        <fullName evidence="10">ImGP synthase subunit HisH</fullName>
        <shortName evidence="10">IGPS subunit HisH</shortName>
    </alternativeName>
</protein>
<feature type="active site" description="Nucleophile" evidence="10 11">
    <location>
        <position position="81"/>
    </location>
</feature>
<gene>
    <name evidence="10" type="primary">hisH</name>
    <name evidence="13" type="ORF">A3D54_01585</name>
</gene>
<keyword evidence="3 10" id="KW-0028">Amino-acid biosynthesis</keyword>
<feature type="active site" evidence="10 11">
    <location>
        <position position="184"/>
    </location>
</feature>
<feature type="active site" evidence="10 11">
    <location>
        <position position="186"/>
    </location>
</feature>
<dbReference type="UniPathway" id="UPA00031">
    <property type="reaction ID" value="UER00010"/>
</dbReference>
<proteinExistence type="inferred from homology"/>
<keyword evidence="7 10" id="KW-0456">Lyase</keyword>
<dbReference type="EMBL" id="MFFU01000062">
    <property type="protein sequence ID" value="OGF14615.1"/>
    <property type="molecule type" value="Genomic_DNA"/>
</dbReference>
<comment type="pathway">
    <text evidence="1 10">Amino-acid biosynthesis; L-histidine biosynthesis; L-histidine from 5-phospho-alpha-D-ribose 1-diphosphate: step 5/9.</text>
</comment>
<dbReference type="PIRSF" id="PIRSF000495">
    <property type="entry name" value="Amidotransf_hisH"/>
    <property type="match status" value="1"/>
</dbReference>
<dbReference type="NCBIfam" id="TIGR01855">
    <property type="entry name" value="IMP_synth_hisH"/>
    <property type="match status" value="1"/>
</dbReference>
<evidence type="ECO:0000313" key="14">
    <source>
        <dbReference type="Proteomes" id="UP000177691"/>
    </source>
</evidence>
<keyword evidence="13" id="KW-0808">Transferase</keyword>
<keyword evidence="4 10" id="KW-0378">Hydrolase</keyword>
<evidence type="ECO:0000256" key="2">
    <source>
        <dbReference type="ARBA" id="ARBA00011152"/>
    </source>
</evidence>
<comment type="subcellular location">
    <subcellularLocation>
        <location evidence="10">Cytoplasm</location>
    </subcellularLocation>
</comment>
<dbReference type="PANTHER" id="PTHR42701:SF1">
    <property type="entry name" value="IMIDAZOLE GLYCEROL PHOSPHATE SYNTHASE SUBUNIT HISH"/>
    <property type="match status" value="1"/>
</dbReference>
<comment type="caution">
    <text evidence="13">The sequence shown here is derived from an EMBL/GenBank/DDBJ whole genome shotgun (WGS) entry which is preliminary data.</text>
</comment>
<dbReference type="GO" id="GO:0005737">
    <property type="term" value="C:cytoplasm"/>
    <property type="evidence" value="ECO:0007669"/>
    <property type="project" value="UniProtKB-SubCell"/>
</dbReference>
<dbReference type="CDD" id="cd01748">
    <property type="entry name" value="GATase1_IGP_Synthase"/>
    <property type="match status" value="1"/>
</dbReference>
<evidence type="ECO:0000256" key="1">
    <source>
        <dbReference type="ARBA" id="ARBA00005091"/>
    </source>
</evidence>
<dbReference type="InterPro" id="IPR029062">
    <property type="entry name" value="Class_I_gatase-like"/>
</dbReference>
<dbReference type="PROSITE" id="PS51273">
    <property type="entry name" value="GATASE_TYPE_1"/>
    <property type="match status" value="1"/>
</dbReference>
<dbReference type="GO" id="GO:0000107">
    <property type="term" value="F:imidazoleglycerol-phosphate synthase activity"/>
    <property type="evidence" value="ECO:0007669"/>
    <property type="project" value="UniProtKB-UniRule"/>
</dbReference>
<accession>A0A1F5RJP2</accession>
<dbReference type="GO" id="GO:0016829">
    <property type="term" value="F:lyase activity"/>
    <property type="evidence" value="ECO:0007669"/>
    <property type="project" value="UniProtKB-KW"/>
</dbReference>
<dbReference type="InterPro" id="IPR010139">
    <property type="entry name" value="Imidazole-glycPsynth_HisH"/>
</dbReference>
<dbReference type="Proteomes" id="UP000177691">
    <property type="component" value="Unassembled WGS sequence"/>
</dbReference>
<dbReference type="GO" id="GO:0000105">
    <property type="term" value="P:L-histidine biosynthetic process"/>
    <property type="evidence" value="ECO:0007669"/>
    <property type="project" value="UniProtKB-UniRule"/>
</dbReference>
<comment type="function">
    <text evidence="10">IGPS catalyzes the conversion of PRFAR and glutamine to IGP, AICAR and glutamate. The HisH subunit catalyzes the hydrolysis of glutamine to glutamate and ammonia as part of the synthesis of IGP and AICAR. The resulting ammonia molecule is channeled to the active site of HisF.</text>
</comment>
<comment type="catalytic activity">
    <reaction evidence="8 10">
        <text>5-[(5-phospho-1-deoxy-D-ribulos-1-ylimino)methylamino]-1-(5-phospho-beta-D-ribosyl)imidazole-4-carboxamide + L-glutamine = D-erythro-1-(imidazol-4-yl)glycerol 3-phosphate + 5-amino-1-(5-phospho-beta-D-ribosyl)imidazole-4-carboxamide + L-glutamate + H(+)</text>
        <dbReference type="Rhea" id="RHEA:24793"/>
        <dbReference type="ChEBI" id="CHEBI:15378"/>
        <dbReference type="ChEBI" id="CHEBI:29985"/>
        <dbReference type="ChEBI" id="CHEBI:58278"/>
        <dbReference type="ChEBI" id="CHEBI:58359"/>
        <dbReference type="ChEBI" id="CHEBI:58475"/>
        <dbReference type="ChEBI" id="CHEBI:58525"/>
        <dbReference type="EC" id="4.3.2.10"/>
    </reaction>
</comment>
<comment type="subunit">
    <text evidence="2 10">Heterodimer of HisH and HisF.</text>
</comment>
<dbReference type="PANTHER" id="PTHR42701">
    <property type="entry name" value="IMIDAZOLE GLYCEROL PHOSPHATE SYNTHASE SUBUNIT HISH"/>
    <property type="match status" value="1"/>
</dbReference>
<evidence type="ECO:0000256" key="8">
    <source>
        <dbReference type="ARBA" id="ARBA00047838"/>
    </source>
</evidence>
<dbReference type="SUPFAM" id="SSF52317">
    <property type="entry name" value="Class I glutamine amidotransferase-like"/>
    <property type="match status" value="1"/>
</dbReference>
<dbReference type="Gene3D" id="3.40.50.880">
    <property type="match status" value="1"/>
</dbReference>
<dbReference type="InterPro" id="IPR017926">
    <property type="entry name" value="GATASE"/>
</dbReference>
<keyword evidence="6 10" id="KW-0368">Histidine biosynthesis</keyword>
<evidence type="ECO:0000259" key="12">
    <source>
        <dbReference type="Pfam" id="PF00117"/>
    </source>
</evidence>
<reference evidence="13 14" key="1">
    <citation type="journal article" date="2016" name="Nat. Commun.">
        <title>Thousands of microbial genomes shed light on interconnected biogeochemical processes in an aquifer system.</title>
        <authorList>
            <person name="Anantharaman K."/>
            <person name="Brown C.T."/>
            <person name="Hug L.A."/>
            <person name="Sharon I."/>
            <person name="Castelle C.J."/>
            <person name="Probst A.J."/>
            <person name="Thomas B.C."/>
            <person name="Singh A."/>
            <person name="Wilkins M.J."/>
            <person name="Karaoz U."/>
            <person name="Brodie E.L."/>
            <person name="Williams K.H."/>
            <person name="Hubbard S.S."/>
            <person name="Banfield J.F."/>
        </authorList>
    </citation>
    <scope>NUCLEOTIDE SEQUENCE [LARGE SCALE GENOMIC DNA]</scope>
</reference>